<evidence type="ECO:0000256" key="8">
    <source>
        <dbReference type="ARBA" id="ARBA00023242"/>
    </source>
</evidence>
<name>G7E586_MIXOS</name>
<proteinExistence type="inferred from homology"/>
<dbReference type="OrthoDB" id="238681at2759"/>
<dbReference type="InterPro" id="IPR023170">
    <property type="entry name" value="HhH_base_excis_C"/>
</dbReference>
<reference evidence="13 14" key="2">
    <citation type="journal article" date="2012" name="Open Biol.">
        <title>Characteristics of nucleosomes and linker DNA regions on the genome of the basidiomycete Mixia osmundae revealed by mono- and dinucleosome mapping.</title>
        <authorList>
            <person name="Nishida H."/>
            <person name="Kondo S."/>
            <person name="Matsumoto T."/>
            <person name="Suzuki Y."/>
            <person name="Yoshikawa H."/>
            <person name="Taylor T.D."/>
            <person name="Sugiyama J."/>
        </authorList>
    </citation>
    <scope>NUCLEOTIDE SEQUENCE [LARGE SCALE GENOMIC DNA]</scope>
    <source>
        <strain evidence="14">CBS 9802 / IAM 14324 / JCM 22182 / KY 12970</strain>
    </source>
</reference>
<feature type="domain" description="HhH-GPD" evidence="12">
    <location>
        <begin position="142"/>
        <end position="331"/>
    </location>
</feature>
<dbReference type="STRING" id="764103.G7E586"/>
<keyword evidence="7" id="KW-0456">Lyase</keyword>
<dbReference type="eggNOG" id="KOG2875">
    <property type="taxonomic scope" value="Eukaryota"/>
</dbReference>
<dbReference type="FunFam" id="1.10.1670.10:FF:000005">
    <property type="entry name" value="N-glycosylase/DNA lyase OGG1"/>
    <property type="match status" value="1"/>
</dbReference>
<dbReference type="InParanoid" id="G7E586"/>
<dbReference type="GO" id="GO:0006285">
    <property type="term" value="P:base-excision repair, AP site formation"/>
    <property type="evidence" value="ECO:0007669"/>
    <property type="project" value="UniProtKB-ARBA"/>
</dbReference>
<keyword evidence="14" id="KW-1185">Reference proteome</keyword>
<evidence type="ECO:0000256" key="4">
    <source>
        <dbReference type="ARBA" id="ARBA00022763"/>
    </source>
</evidence>
<comment type="similarity">
    <text evidence="2">Belongs to the type-1 OGG1 family.</text>
</comment>
<organism evidence="13 14">
    <name type="scientific">Mixia osmundae (strain CBS 9802 / IAM 14324 / JCM 22182 / KY 12970)</name>
    <dbReference type="NCBI Taxonomy" id="764103"/>
    <lineage>
        <taxon>Eukaryota</taxon>
        <taxon>Fungi</taxon>
        <taxon>Dikarya</taxon>
        <taxon>Basidiomycota</taxon>
        <taxon>Pucciniomycotina</taxon>
        <taxon>Mixiomycetes</taxon>
        <taxon>Mixiales</taxon>
        <taxon>Mixiaceae</taxon>
        <taxon>Mixia</taxon>
    </lineage>
</organism>
<comment type="subcellular location">
    <subcellularLocation>
        <location evidence="1">Nucleus</location>
    </subcellularLocation>
</comment>
<comment type="catalytic activity">
    <reaction evidence="11">
        <text>2'-deoxyribonucleotide-(2'-deoxyribose 5'-phosphate)-2'-deoxyribonucleotide-DNA = a 3'-end 2'-deoxyribonucleotide-(2,3-dehydro-2,3-deoxyribose 5'-phosphate)-DNA + a 5'-end 5'-phospho-2'-deoxyribonucleoside-DNA + H(+)</text>
        <dbReference type="Rhea" id="RHEA:66592"/>
        <dbReference type="Rhea" id="RHEA-COMP:13180"/>
        <dbReference type="Rhea" id="RHEA-COMP:16897"/>
        <dbReference type="Rhea" id="RHEA-COMP:17067"/>
        <dbReference type="ChEBI" id="CHEBI:15378"/>
        <dbReference type="ChEBI" id="CHEBI:136412"/>
        <dbReference type="ChEBI" id="CHEBI:157695"/>
        <dbReference type="ChEBI" id="CHEBI:167181"/>
        <dbReference type="EC" id="4.2.99.18"/>
    </reaction>
</comment>
<dbReference type="Gene3D" id="1.10.1670.10">
    <property type="entry name" value="Helix-hairpin-Helix base-excision DNA repair enzymes (C-terminal)"/>
    <property type="match status" value="1"/>
</dbReference>
<dbReference type="GO" id="GO:0006289">
    <property type="term" value="P:nucleotide-excision repair"/>
    <property type="evidence" value="ECO:0007669"/>
    <property type="project" value="InterPro"/>
</dbReference>
<protein>
    <recommendedName>
        <fullName evidence="3">DNA-(apurinic or apyrimidinic site) lyase</fullName>
        <ecNumber evidence="3">4.2.99.18</ecNumber>
    </recommendedName>
</protein>
<dbReference type="Pfam" id="PF00730">
    <property type="entry name" value="HhH-GPD"/>
    <property type="match status" value="1"/>
</dbReference>
<gene>
    <name evidence="13" type="primary">Mo04676</name>
    <name evidence="13" type="ORF">E5Q_04676</name>
</gene>
<dbReference type="EMBL" id="BABT02000150">
    <property type="protein sequence ID" value="GAA97996.1"/>
    <property type="molecule type" value="Genomic_DNA"/>
</dbReference>
<dbReference type="InterPro" id="IPR003265">
    <property type="entry name" value="HhH-GPD_domain"/>
</dbReference>
<dbReference type="Proteomes" id="UP000009131">
    <property type="component" value="Unassembled WGS sequence"/>
</dbReference>
<dbReference type="HOGENOM" id="CLU_027543_1_2_1"/>
<dbReference type="CDD" id="cd00056">
    <property type="entry name" value="ENDO3c"/>
    <property type="match status" value="1"/>
</dbReference>
<keyword evidence="9" id="KW-0511">Multifunctional enzyme</keyword>
<dbReference type="EC" id="4.2.99.18" evidence="3"/>
<comment type="caution">
    <text evidence="13">The sequence shown here is derived from an EMBL/GenBank/DDBJ whole genome shotgun (WGS) entry which is preliminary data.</text>
</comment>
<evidence type="ECO:0000313" key="14">
    <source>
        <dbReference type="Proteomes" id="UP000009131"/>
    </source>
</evidence>
<dbReference type="InterPro" id="IPR011257">
    <property type="entry name" value="DNA_glycosylase"/>
</dbReference>
<evidence type="ECO:0000256" key="9">
    <source>
        <dbReference type="ARBA" id="ARBA00023268"/>
    </source>
</evidence>
<keyword evidence="8" id="KW-0539">Nucleus</keyword>
<accession>G7E586</accession>
<keyword evidence="4" id="KW-0227">DNA damage</keyword>
<dbReference type="GO" id="GO:0034039">
    <property type="term" value="F:8-oxo-7,8-dihydroguanine DNA N-glycosylase activity"/>
    <property type="evidence" value="ECO:0007669"/>
    <property type="project" value="TreeGrafter"/>
</dbReference>
<evidence type="ECO:0000256" key="1">
    <source>
        <dbReference type="ARBA" id="ARBA00004123"/>
    </source>
</evidence>
<dbReference type="Pfam" id="PF07934">
    <property type="entry name" value="OGG_N"/>
    <property type="match status" value="1"/>
</dbReference>
<dbReference type="PANTHER" id="PTHR10242:SF2">
    <property type="entry name" value="N-GLYCOSYLASE_DNA LYASE"/>
    <property type="match status" value="1"/>
</dbReference>
<dbReference type="GO" id="GO:0003684">
    <property type="term" value="F:damaged DNA binding"/>
    <property type="evidence" value="ECO:0007669"/>
    <property type="project" value="InterPro"/>
</dbReference>
<evidence type="ECO:0000256" key="11">
    <source>
        <dbReference type="ARBA" id="ARBA00044632"/>
    </source>
</evidence>
<dbReference type="RefSeq" id="XP_014569446.1">
    <property type="nucleotide sequence ID" value="XM_014713960.1"/>
</dbReference>
<dbReference type="Gene3D" id="3.30.310.40">
    <property type="match status" value="1"/>
</dbReference>
<keyword evidence="10" id="KW-0326">Glycosidase</keyword>
<keyword evidence="6" id="KW-0234">DNA repair</keyword>
<sequence length="450" mass="50173">MATKMLQTAERSLKILPAELCLAAVLRNGQSFRWHKRITCQGELWSIAWSDRTIELRQDGTAIYYRALYPLSAQKEHELDEAQATTLAILRRYLSLSISLSDLYAHWSSRDPNFVKQTDNGRFGGIRVLRQPIWETIVAFICSSNNNIARIGLMISRLCESLGSKMPSSDSAEEATVMYSFPSPEAIGQAGNETLLRQLGFGYRAEYVVKTAQMVQELAKAHNASLAPGEHLGVEAYLDSWSKLSYTDAREQLLQLCGVGPKVADCIALFGLGFAQTVPVDRHVWQIAIRDYHFNIGKGREKDGPMSKEIYVRVQTKLQDLWGDYAGWAQQVLFTADLRSFANYENALLDSKINVIADVDSSASVKSEEATTEMEGEDIAALVHTPAPRRTRKELLTSTKKRRIVRSAIEAYPTPSATPVKSESEVADVSLGATEHQIDVKLGRRSSKRP</sequence>
<evidence type="ECO:0000256" key="5">
    <source>
        <dbReference type="ARBA" id="ARBA00022801"/>
    </source>
</evidence>
<dbReference type="InterPro" id="IPR052054">
    <property type="entry name" value="Oxidative_DNA_repair_enzyme"/>
</dbReference>
<dbReference type="SUPFAM" id="SSF48150">
    <property type="entry name" value="DNA-glycosylase"/>
    <property type="match status" value="1"/>
</dbReference>
<evidence type="ECO:0000256" key="10">
    <source>
        <dbReference type="ARBA" id="ARBA00023295"/>
    </source>
</evidence>
<evidence type="ECO:0000259" key="12">
    <source>
        <dbReference type="SMART" id="SM00478"/>
    </source>
</evidence>
<dbReference type="OMA" id="ITKMCHS"/>
<evidence type="ECO:0000256" key="6">
    <source>
        <dbReference type="ARBA" id="ARBA00023204"/>
    </source>
</evidence>
<evidence type="ECO:0000256" key="7">
    <source>
        <dbReference type="ARBA" id="ARBA00023239"/>
    </source>
</evidence>
<evidence type="ECO:0000256" key="2">
    <source>
        <dbReference type="ARBA" id="ARBA00010679"/>
    </source>
</evidence>
<dbReference type="PANTHER" id="PTHR10242">
    <property type="entry name" value="8-OXOGUANINE DNA GLYCOSYLASE"/>
    <property type="match status" value="1"/>
</dbReference>
<dbReference type="SMART" id="SM00478">
    <property type="entry name" value="ENDO3c"/>
    <property type="match status" value="1"/>
</dbReference>
<dbReference type="InterPro" id="IPR012904">
    <property type="entry name" value="OGG_N"/>
</dbReference>
<evidence type="ECO:0000313" key="13">
    <source>
        <dbReference type="EMBL" id="GAA97996.1"/>
    </source>
</evidence>
<dbReference type="GO" id="GO:0140078">
    <property type="term" value="F:class I DNA-(apurinic or apyrimidinic site) endonuclease activity"/>
    <property type="evidence" value="ECO:0007669"/>
    <property type="project" value="UniProtKB-EC"/>
</dbReference>
<reference evidence="13 14" key="1">
    <citation type="journal article" date="2011" name="J. Gen. Appl. Microbiol.">
        <title>Draft genome sequencing of the enigmatic basidiomycete Mixia osmundae.</title>
        <authorList>
            <person name="Nishida H."/>
            <person name="Nagatsuka Y."/>
            <person name="Sugiyama J."/>
        </authorList>
    </citation>
    <scope>NUCLEOTIDE SEQUENCE [LARGE SCALE GENOMIC DNA]</scope>
    <source>
        <strain evidence="14">CBS 9802 / IAM 14324 / JCM 22182 / KY 12970</strain>
    </source>
</reference>
<keyword evidence="5" id="KW-0378">Hydrolase</keyword>
<dbReference type="GO" id="GO:0005634">
    <property type="term" value="C:nucleus"/>
    <property type="evidence" value="ECO:0007669"/>
    <property type="project" value="UniProtKB-SubCell"/>
</dbReference>
<dbReference type="AlphaFoldDB" id="G7E586"/>
<dbReference type="SUPFAM" id="SSF55945">
    <property type="entry name" value="TATA-box binding protein-like"/>
    <property type="match status" value="1"/>
</dbReference>
<dbReference type="Gene3D" id="1.10.340.30">
    <property type="entry name" value="Hypothetical protein, domain 2"/>
    <property type="match status" value="1"/>
</dbReference>
<evidence type="ECO:0000256" key="3">
    <source>
        <dbReference type="ARBA" id="ARBA00012720"/>
    </source>
</evidence>